<proteinExistence type="predicted"/>
<evidence type="ECO:0000313" key="2">
    <source>
        <dbReference type="EMBL" id="GAJ24986.1"/>
    </source>
</evidence>
<comment type="caution">
    <text evidence="2">The sequence shown here is derived from an EMBL/GenBank/DDBJ whole genome shotgun (WGS) entry which is preliminary data.</text>
</comment>
<dbReference type="EMBL" id="BARW01036240">
    <property type="protein sequence ID" value="GAJ24986.1"/>
    <property type="molecule type" value="Genomic_DNA"/>
</dbReference>
<dbReference type="PANTHER" id="PTHR42753">
    <property type="entry name" value="MITOCHONDRIAL RIBOSOME PROTEIN L39/PROLYL-TRNA LIGASE FAMILY MEMBER"/>
    <property type="match status" value="1"/>
</dbReference>
<dbReference type="PANTHER" id="PTHR42753:SF2">
    <property type="entry name" value="PROLINE--TRNA LIGASE"/>
    <property type="match status" value="1"/>
</dbReference>
<dbReference type="Gene3D" id="3.40.50.800">
    <property type="entry name" value="Anticodon-binding domain"/>
    <property type="match status" value="1"/>
</dbReference>
<dbReference type="GO" id="GO:0004827">
    <property type="term" value="F:proline-tRNA ligase activity"/>
    <property type="evidence" value="ECO:0007669"/>
    <property type="project" value="TreeGrafter"/>
</dbReference>
<dbReference type="AlphaFoldDB" id="X1VYZ4"/>
<dbReference type="InterPro" id="IPR004154">
    <property type="entry name" value="Anticodon-bd"/>
</dbReference>
<dbReference type="Pfam" id="PF03129">
    <property type="entry name" value="HGTP_anticodon"/>
    <property type="match status" value="1"/>
</dbReference>
<dbReference type="InterPro" id="IPR036621">
    <property type="entry name" value="Anticodon-bd_dom_sf"/>
</dbReference>
<dbReference type="CDD" id="cd00861">
    <property type="entry name" value="ProRS_anticodon_short"/>
    <property type="match status" value="1"/>
</dbReference>
<feature type="non-terminal residue" evidence="2">
    <location>
        <position position="1"/>
    </location>
</feature>
<reference evidence="2" key="1">
    <citation type="journal article" date="2014" name="Front. Microbiol.">
        <title>High frequency of phylogenetically diverse reductive dehalogenase-homologous genes in deep subseafloor sedimentary metagenomes.</title>
        <authorList>
            <person name="Kawai M."/>
            <person name="Futagami T."/>
            <person name="Toyoda A."/>
            <person name="Takaki Y."/>
            <person name="Nishi S."/>
            <person name="Hori S."/>
            <person name="Arai W."/>
            <person name="Tsubouchi T."/>
            <person name="Morono Y."/>
            <person name="Uchiyama I."/>
            <person name="Ito T."/>
            <person name="Fujiyama A."/>
            <person name="Inagaki F."/>
            <person name="Takami H."/>
        </authorList>
    </citation>
    <scope>NUCLEOTIDE SEQUENCE</scope>
    <source>
        <strain evidence="2">Expedition CK06-06</strain>
    </source>
</reference>
<protein>
    <recommendedName>
        <fullName evidence="1">Anticodon-binding domain-containing protein</fullName>
    </recommendedName>
</protein>
<name>X1VYZ4_9ZZZZ</name>
<sequence>FDAADIRGMDFFHWGDFGFCFFFWQWVHCRPFKICCIGAVPGINRIVASAIELGNDKNGIIWPISIAPFEILVTSVNQDDEQVAKVAEDIYNQLLDSGVDVLLDDRELRGGAKFKDADLIGIPVQVTVGIKSVAKGDVEIKLRCESRSQKVGIEKAANATIELVNSLKEKLNP</sequence>
<evidence type="ECO:0000259" key="1">
    <source>
        <dbReference type="Pfam" id="PF03129"/>
    </source>
</evidence>
<dbReference type="InterPro" id="IPR044140">
    <property type="entry name" value="ProRS_anticodon_short"/>
</dbReference>
<dbReference type="SUPFAM" id="SSF52954">
    <property type="entry name" value="Class II aaRS ABD-related"/>
    <property type="match status" value="1"/>
</dbReference>
<dbReference type="InterPro" id="IPR050062">
    <property type="entry name" value="Pro-tRNA_synthetase"/>
</dbReference>
<feature type="domain" description="Anticodon-binding" evidence="1">
    <location>
        <begin position="71"/>
        <end position="159"/>
    </location>
</feature>
<dbReference type="GO" id="GO:0006433">
    <property type="term" value="P:prolyl-tRNA aminoacylation"/>
    <property type="evidence" value="ECO:0007669"/>
    <property type="project" value="TreeGrafter"/>
</dbReference>
<accession>X1VYZ4</accession>
<organism evidence="2">
    <name type="scientific">marine sediment metagenome</name>
    <dbReference type="NCBI Taxonomy" id="412755"/>
    <lineage>
        <taxon>unclassified sequences</taxon>
        <taxon>metagenomes</taxon>
        <taxon>ecological metagenomes</taxon>
    </lineage>
</organism>
<gene>
    <name evidence="2" type="ORF">S12H4_56307</name>
</gene>
<dbReference type="GO" id="GO:0005829">
    <property type="term" value="C:cytosol"/>
    <property type="evidence" value="ECO:0007669"/>
    <property type="project" value="TreeGrafter"/>
</dbReference>